<dbReference type="AlphaFoldDB" id="A0A4Y2K363"/>
<accession>A0A4Y2K363</accession>
<evidence type="ECO:0000313" key="2">
    <source>
        <dbReference type="Proteomes" id="UP000499080"/>
    </source>
</evidence>
<sequence length="118" mass="13353">MHFQSLAFAHLRSIVKESSMHFESLAFAHLRSIVKESSMHFESLAFTRMDPKFATYRVSQHHVSELLGGVGCTPMSRNDIAMQGWRCFFDAVDGVARKFRALIQGIVISHKDAELVGR</sequence>
<comment type="caution">
    <text evidence="1">The sequence shown here is derived from an EMBL/GenBank/DDBJ whole genome shotgun (WGS) entry which is preliminary data.</text>
</comment>
<gene>
    <name evidence="1" type="ORF">AVEN_173042_1</name>
</gene>
<evidence type="ECO:0000313" key="1">
    <source>
        <dbReference type="EMBL" id="GBM96275.1"/>
    </source>
</evidence>
<name>A0A4Y2K363_ARAVE</name>
<dbReference type="EMBL" id="BGPR01004130">
    <property type="protein sequence ID" value="GBM96275.1"/>
    <property type="molecule type" value="Genomic_DNA"/>
</dbReference>
<proteinExistence type="predicted"/>
<protein>
    <submittedName>
        <fullName evidence="1">Uncharacterized protein</fullName>
    </submittedName>
</protein>
<organism evidence="1 2">
    <name type="scientific">Araneus ventricosus</name>
    <name type="common">Orbweaver spider</name>
    <name type="synonym">Epeira ventricosa</name>
    <dbReference type="NCBI Taxonomy" id="182803"/>
    <lineage>
        <taxon>Eukaryota</taxon>
        <taxon>Metazoa</taxon>
        <taxon>Ecdysozoa</taxon>
        <taxon>Arthropoda</taxon>
        <taxon>Chelicerata</taxon>
        <taxon>Arachnida</taxon>
        <taxon>Araneae</taxon>
        <taxon>Araneomorphae</taxon>
        <taxon>Entelegynae</taxon>
        <taxon>Araneoidea</taxon>
        <taxon>Araneidae</taxon>
        <taxon>Araneus</taxon>
    </lineage>
</organism>
<keyword evidence="2" id="KW-1185">Reference proteome</keyword>
<reference evidence="1 2" key="1">
    <citation type="journal article" date="2019" name="Sci. Rep.">
        <title>Orb-weaving spider Araneus ventricosus genome elucidates the spidroin gene catalogue.</title>
        <authorList>
            <person name="Kono N."/>
            <person name="Nakamura H."/>
            <person name="Ohtoshi R."/>
            <person name="Moran D.A.P."/>
            <person name="Shinohara A."/>
            <person name="Yoshida Y."/>
            <person name="Fujiwara M."/>
            <person name="Mori M."/>
            <person name="Tomita M."/>
            <person name="Arakawa K."/>
        </authorList>
    </citation>
    <scope>NUCLEOTIDE SEQUENCE [LARGE SCALE GENOMIC DNA]</scope>
</reference>
<dbReference type="Proteomes" id="UP000499080">
    <property type="component" value="Unassembled WGS sequence"/>
</dbReference>